<dbReference type="KEGG" id="ahel:Q31a_21330"/>
<dbReference type="OrthoDB" id="127107at2"/>
<feature type="signal peptide" evidence="1">
    <location>
        <begin position="1"/>
        <end position="34"/>
    </location>
</feature>
<dbReference type="InterPro" id="IPR022655">
    <property type="entry name" value="DUF1553"/>
</dbReference>
<dbReference type="Proteomes" id="UP000318017">
    <property type="component" value="Chromosome"/>
</dbReference>
<dbReference type="Pfam" id="PF07583">
    <property type="entry name" value="PSCyt2"/>
    <property type="match status" value="1"/>
</dbReference>
<dbReference type="AlphaFoldDB" id="A0A518G5G8"/>
<feature type="domain" description="DUF1549" evidence="2">
    <location>
        <begin position="84"/>
        <end position="285"/>
    </location>
</feature>
<dbReference type="PANTHER" id="PTHR35889:SF3">
    <property type="entry name" value="F-BOX DOMAIN-CONTAINING PROTEIN"/>
    <property type="match status" value="1"/>
</dbReference>
<dbReference type="Pfam" id="PF07587">
    <property type="entry name" value="PSD1"/>
    <property type="match status" value="1"/>
</dbReference>
<name>A0A518G5G8_9BACT</name>
<dbReference type="EMBL" id="CP036298">
    <property type="protein sequence ID" value="QDV23828.1"/>
    <property type="molecule type" value="Genomic_DNA"/>
</dbReference>
<keyword evidence="1" id="KW-0732">Signal</keyword>
<organism evidence="4 5">
    <name type="scientific">Aureliella helgolandensis</name>
    <dbReference type="NCBI Taxonomy" id="2527968"/>
    <lineage>
        <taxon>Bacteria</taxon>
        <taxon>Pseudomonadati</taxon>
        <taxon>Planctomycetota</taxon>
        <taxon>Planctomycetia</taxon>
        <taxon>Pirellulales</taxon>
        <taxon>Pirellulaceae</taxon>
        <taxon>Aureliella</taxon>
    </lineage>
</organism>
<keyword evidence="5" id="KW-1185">Reference proteome</keyword>
<dbReference type="PANTHER" id="PTHR35889">
    <property type="entry name" value="CYCLOINULO-OLIGOSACCHARIDE FRUCTANOTRANSFERASE-RELATED"/>
    <property type="match status" value="1"/>
</dbReference>
<evidence type="ECO:0000259" key="2">
    <source>
        <dbReference type="Pfam" id="PF07583"/>
    </source>
</evidence>
<proteinExistence type="predicted"/>
<dbReference type="InterPro" id="IPR011444">
    <property type="entry name" value="DUF1549"/>
</dbReference>
<evidence type="ECO:0000256" key="1">
    <source>
        <dbReference type="SAM" id="SignalP"/>
    </source>
</evidence>
<feature type="chain" id="PRO_5022000388" description="Planctomycete cytochrome C" evidence="1">
    <location>
        <begin position="35"/>
        <end position="646"/>
    </location>
</feature>
<evidence type="ECO:0000259" key="3">
    <source>
        <dbReference type="Pfam" id="PF07587"/>
    </source>
</evidence>
<protein>
    <recommendedName>
        <fullName evidence="6">Planctomycete cytochrome C</fullName>
    </recommendedName>
</protein>
<dbReference type="RefSeq" id="WP_145077037.1">
    <property type="nucleotide sequence ID" value="NZ_CP036298.1"/>
</dbReference>
<evidence type="ECO:0000313" key="5">
    <source>
        <dbReference type="Proteomes" id="UP000318017"/>
    </source>
</evidence>
<accession>A0A518G5G8</accession>
<gene>
    <name evidence="4" type="ORF">Q31a_21330</name>
</gene>
<evidence type="ECO:0000313" key="4">
    <source>
        <dbReference type="EMBL" id="QDV23828.1"/>
    </source>
</evidence>
<feature type="domain" description="DUF1553" evidence="3">
    <location>
        <begin position="346"/>
        <end position="611"/>
    </location>
</feature>
<evidence type="ECO:0008006" key="6">
    <source>
        <dbReference type="Google" id="ProtNLM"/>
    </source>
</evidence>
<sequence precursor="true">MIRSLRSARWKTRAVPTLWLCGVLSGLLSTATHAADSLQTGVESNAVIQEPPITESDRQHWAWLPLARPPLPDVKQVAWPENSVDYFILAELESEGLTPAGQADRATLLRRLKFDLHGLPPTLEEQRRFLEDRTPTAYRELVDRLLADPAYGERWAQHWLDLARYAETDGFEHDKIRLDAWRYRDWVINSLNQDLSYDRFITQQLLGDGSGSSTAQVPTMFCLAGPDMPDINEQDLRKHDKLNEIASTVGATLLAMQVQCAQCHDHKYDPISQADFYRLRAIFEAALPKVRRDVQLDVFQAADAPQPSYLYYRGELSQRGPAVPPALPRVAVVESESYLCRSDAPREDFANWLFSPTNPLTARVIANRIWQHHFGLSLCENPSDFGVVAGEPTHPGLLDWLANDLRDHGWSMKHLHRTIVMSATYRQASHKTHPRSSWERSLEQDPDLELYSRFPRQRLEGEVIRDALLLIGGQLNRPMGGASVRPPLPQELTSTLLKGQWEVSPAASDHRRRSVYIFARRNLRYPIFDAFDRPDAGASCARRERSTTAIQALSMLNSPLTLDAAESLTVRLLAANPGSTSTDCESLIQQLFQRVLGRRPTLEEQQQMAQFFQGSGEAALEPQGLEVRLATACIAMFNTNEFLYID</sequence>
<reference evidence="4 5" key="1">
    <citation type="submission" date="2019-02" db="EMBL/GenBank/DDBJ databases">
        <title>Deep-cultivation of Planctomycetes and their phenomic and genomic characterization uncovers novel biology.</title>
        <authorList>
            <person name="Wiegand S."/>
            <person name="Jogler M."/>
            <person name="Boedeker C."/>
            <person name="Pinto D."/>
            <person name="Vollmers J."/>
            <person name="Rivas-Marin E."/>
            <person name="Kohn T."/>
            <person name="Peeters S.H."/>
            <person name="Heuer A."/>
            <person name="Rast P."/>
            <person name="Oberbeckmann S."/>
            <person name="Bunk B."/>
            <person name="Jeske O."/>
            <person name="Meyerdierks A."/>
            <person name="Storesund J.E."/>
            <person name="Kallscheuer N."/>
            <person name="Luecker S."/>
            <person name="Lage O.M."/>
            <person name="Pohl T."/>
            <person name="Merkel B.J."/>
            <person name="Hornburger P."/>
            <person name="Mueller R.-W."/>
            <person name="Bruemmer F."/>
            <person name="Labrenz M."/>
            <person name="Spormann A.M."/>
            <person name="Op den Camp H."/>
            <person name="Overmann J."/>
            <person name="Amann R."/>
            <person name="Jetten M.S.M."/>
            <person name="Mascher T."/>
            <person name="Medema M.H."/>
            <person name="Devos D.P."/>
            <person name="Kaster A.-K."/>
            <person name="Ovreas L."/>
            <person name="Rohde M."/>
            <person name="Galperin M.Y."/>
            <person name="Jogler C."/>
        </authorList>
    </citation>
    <scope>NUCLEOTIDE SEQUENCE [LARGE SCALE GENOMIC DNA]</scope>
    <source>
        <strain evidence="4 5">Q31a</strain>
    </source>
</reference>